<dbReference type="InterPro" id="IPR001242">
    <property type="entry name" value="Condensation_dom"/>
</dbReference>
<dbReference type="InterPro" id="IPR023213">
    <property type="entry name" value="CAT-like_dom_sf"/>
</dbReference>
<dbReference type="Gene3D" id="3.30.300.30">
    <property type="match status" value="1"/>
</dbReference>
<protein>
    <recommendedName>
        <fullName evidence="4">Carrier domain-containing protein</fullName>
    </recommendedName>
</protein>
<dbReference type="Gene3D" id="3.40.50.12780">
    <property type="entry name" value="N-terminal domain of ligase-like"/>
    <property type="match status" value="1"/>
</dbReference>
<dbReference type="Pfam" id="PF13193">
    <property type="entry name" value="AMP-binding_C"/>
    <property type="match status" value="1"/>
</dbReference>
<reference evidence="6" key="1">
    <citation type="journal article" date="2019" name="Int. J. Syst. Evol. Microbiol.">
        <title>The Global Catalogue of Microorganisms (GCM) 10K type strain sequencing project: providing services to taxonomists for standard genome sequencing and annotation.</title>
        <authorList>
            <consortium name="The Broad Institute Genomics Platform"/>
            <consortium name="The Broad Institute Genome Sequencing Center for Infectious Disease"/>
            <person name="Wu L."/>
            <person name="Ma J."/>
        </authorList>
    </citation>
    <scope>NUCLEOTIDE SEQUENCE [LARGE SCALE GENOMIC DNA]</scope>
    <source>
        <strain evidence="6">JCM 9651</strain>
    </source>
</reference>
<dbReference type="PROSITE" id="PS50075">
    <property type="entry name" value="CARRIER"/>
    <property type="match status" value="1"/>
</dbReference>
<dbReference type="Pfam" id="PF00550">
    <property type="entry name" value="PP-binding"/>
    <property type="match status" value="2"/>
</dbReference>
<comment type="caution">
    <text evidence="5">The sequence shown here is derived from an EMBL/GenBank/DDBJ whole genome shotgun (WGS) entry which is preliminary data.</text>
</comment>
<dbReference type="SUPFAM" id="SSF56801">
    <property type="entry name" value="Acetyl-CoA synthetase-like"/>
    <property type="match status" value="1"/>
</dbReference>
<keyword evidence="6" id="KW-1185">Reference proteome</keyword>
<dbReference type="NCBIfam" id="TIGR01733">
    <property type="entry name" value="AA-adenyl-dom"/>
    <property type="match status" value="1"/>
</dbReference>
<name>A0ABP6SLL4_9ACTN</name>
<keyword evidence="2" id="KW-0596">Phosphopantetheine</keyword>
<dbReference type="InterPro" id="IPR020806">
    <property type="entry name" value="PKS_PP-bd"/>
</dbReference>
<dbReference type="InterPro" id="IPR042099">
    <property type="entry name" value="ANL_N_sf"/>
</dbReference>
<gene>
    <name evidence="5" type="ORF">GCM10020367_63100</name>
</gene>
<dbReference type="Pfam" id="PF00501">
    <property type="entry name" value="AMP-binding"/>
    <property type="match status" value="1"/>
</dbReference>
<proteinExistence type="predicted"/>
<accession>A0ABP6SLL4</accession>
<dbReference type="EMBL" id="BAAAYL010000001">
    <property type="protein sequence ID" value="GAA3379464.1"/>
    <property type="molecule type" value="Genomic_DNA"/>
</dbReference>
<dbReference type="PROSITE" id="PS00455">
    <property type="entry name" value="AMP_BINDING"/>
    <property type="match status" value="1"/>
</dbReference>
<dbReference type="Gene3D" id="3.30.559.30">
    <property type="entry name" value="Nonribosomal peptide synthetase, condensation domain"/>
    <property type="match status" value="1"/>
</dbReference>
<dbReference type="Gene3D" id="3.30.559.10">
    <property type="entry name" value="Chloramphenicol acetyltransferase-like domain"/>
    <property type="match status" value="1"/>
</dbReference>
<dbReference type="InterPro" id="IPR045851">
    <property type="entry name" value="AMP-bd_C_sf"/>
</dbReference>
<dbReference type="Gene3D" id="1.10.1200.10">
    <property type="entry name" value="ACP-like"/>
    <property type="match status" value="2"/>
</dbReference>
<dbReference type="Pfam" id="PF00668">
    <property type="entry name" value="Condensation"/>
    <property type="match status" value="1"/>
</dbReference>
<sequence length="1125" mass="121371">MYEQAVFPLPDLAAKVLGMPETEVLAAASRTSFVGLGGTSLRAVDFVARAEALGVALDLVALLGDEPLSGVLERATPMQPATTSPTATTKRYRPLNADELPMLMDDPSGSSTRFHLLFSADLRGTVDRGRLLEAVQTLTDRHEALRTAFSREAGKYEARISSTWRARVLFQELSIPEGADGVAALHTMLGSSSASLLRPFEQPPVVFVLTSVQENRHVLSILIHHAVADGWSIGRLWLELFDLYAGTPEVETALFPAARATFVPENEGLLTRRLRELAGTPTVIEIPSDLRRTSELDHRGARVVVELTADTAAACTSTAEAYGVTRNTLLLAAWSLAVMTATSSRDLLLGLSWVGRSRESDRRYLGLATKLLPVRMTGAEDADAPAFVRSVSESVRAAIGAREVPYAALMKGLGVEPAPDRNPLIQVAFAAHDEMVPETLLLPDIKVDFHEGHCGGSVFDAMLYVQRWGEQPRLCLEYATSVMAPHDASRLIAMFRAALRALTTAPDGATTVYDLLDLEVEHQGPGIAWPQDQGLWQMVEQAAREHASLPAVIEPGRPPLAYVDLVEVVAAQSQALSEAGVGTGDVVFIGLDRSIEEITSVLAVLRIGAAYVGIEPDLPDQVLRNMIDIAQPAAAITTVRQAETLARLGRPLSILQPLNPFEPADREPAETAQPIDADPERIAYVAFTSGTTGAPKAVRIPHRAVIRLVRDEAVVRPRAATRFLRLAALSFDASTLELFVPLTRGGTVVVCADRYPTPSSLAGILHTQAVTGLWLTAGLFRLMAEYAPSAFNAVDQLLTGGDVVPAPQARRVLELNPGLRLTNGYGPTENTTFTTVHHLDDPAEIGDTVPIGTPIGGTDVVLLDALGRPAPDGAVGEIHTSGYGLAVDYLDDPVETARRFIHRANGRRYYRTGDLARWDGAGRLHFHGRSDDQIKIRGFRVEPDGVARILRQLPGVQDAVVVKSAEDAGEPRLLAGVVPSRADLDVETLRAQAARDLADFSVPSLWALTPSLPLTANGKVDVGALTKLALTEATVEYTHALDTSPVADLEEIEDTVADIWEVVLATSDFGYDDRFFDVGGSSLLAPMVCDRLRAAYPDCRIKVIDLLRQPTITELAKVLYERMTA</sequence>
<comment type="cofactor">
    <cofactor evidence="1">
        <name>pantetheine 4'-phosphate</name>
        <dbReference type="ChEBI" id="CHEBI:47942"/>
    </cofactor>
</comment>
<keyword evidence="3" id="KW-0597">Phosphoprotein</keyword>
<dbReference type="InterPro" id="IPR009081">
    <property type="entry name" value="PP-bd_ACP"/>
</dbReference>
<dbReference type="PANTHER" id="PTHR45527">
    <property type="entry name" value="NONRIBOSOMAL PEPTIDE SYNTHETASE"/>
    <property type="match status" value="1"/>
</dbReference>
<dbReference type="Proteomes" id="UP001499990">
    <property type="component" value="Unassembled WGS sequence"/>
</dbReference>
<dbReference type="PANTHER" id="PTHR45527:SF1">
    <property type="entry name" value="FATTY ACID SYNTHASE"/>
    <property type="match status" value="1"/>
</dbReference>
<dbReference type="InterPro" id="IPR000873">
    <property type="entry name" value="AMP-dep_synth/lig_dom"/>
</dbReference>
<dbReference type="SMART" id="SM00823">
    <property type="entry name" value="PKS_PP"/>
    <property type="match status" value="2"/>
</dbReference>
<dbReference type="SUPFAM" id="SSF52777">
    <property type="entry name" value="CoA-dependent acyltransferases"/>
    <property type="match status" value="2"/>
</dbReference>
<dbReference type="InterPro" id="IPR036736">
    <property type="entry name" value="ACP-like_sf"/>
</dbReference>
<feature type="domain" description="Carrier" evidence="4">
    <location>
        <begin position="1047"/>
        <end position="1123"/>
    </location>
</feature>
<dbReference type="InterPro" id="IPR025110">
    <property type="entry name" value="AMP-bd_C"/>
</dbReference>
<dbReference type="SUPFAM" id="SSF47336">
    <property type="entry name" value="ACP-like"/>
    <property type="match status" value="1"/>
</dbReference>
<dbReference type="InterPro" id="IPR020845">
    <property type="entry name" value="AMP-binding_CS"/>
</dbReference>
<organism evidence="5 6">
    <name type="scientific">Streptomyces sannanensis</name>
    <dbReference type="NCBI Taxonomy" id="285536"/>
    <lineage>
        <taxon>Bacteria</taxon>
        <taxon>Bacillati</taxon>
        <taxon>Actinomycetota</taxon>
        <taxon>Actinomycetes</taxon>
        <taxon>Kitasatosporales</taxon>
        <taxon>Streptomycetaceae</taxon>
        <taxon>Streptomyces</taxon>
    </lineage>
</organism>
<evidence type="ECO:0000313" key="6">
    <source>
        <dbReference type="Proteomes" id="UP001499990"/>
    </source>
</evidence>
<evidence type="ECO:0000313" key="5">
    <source>
        <dbReference type="EMBL" id="GAA3379464.1"/>
    </source>
</evidence>
<evidence type="ECO:0000259" key="4">
    <source>
        <dbReference type="PROSITE" id="PS50075"/>
    </source>
</evidence>
<dbReference type="InterPro" id="IPR010071">
    <property type="entry name" value="AA_adenyl_dom"/>
</dbReference>
<evidence type="ECO:0000256" key="3">
    <source>
        <dbReference type="ARBA" id="ARBA00022553"/>
    </source>
</evidence>
<evidence type="ECO:0000256" key="2">
    <source>
        <dbReference type="ARBA" id="ARBA00022450"/>
    </source>
</evidence>
<evidence type="ECO:0000256" key="1">
    <source>
        <dbReference type="ARBA" id="ARBA00001957"/>
    </source>
</evidence>